<sequence>MVASQYDSFQLEKNLGHNPPFDVGEQRYAEGFAARTRKLTWSLRSAWPSSGWQNAVFSWACYEHATSLSRAGFDEHACGQNATTLDSATLQFLGLSPATGSPRTLEWVDNCTGFACGPGCWKTLDSRRHLIYV</sequence>
<dbReference type="Proteomes" id="UP000649617">
    <property type="component" value="Unassembled WGS sequence"/>
</dbReference>
<evidence type="ECO:0000313" key="1">
    <source>
        <dbReference type="EMBL" id="CAE7536526.1"/>
    </source>
</evidence>
<name>A0A812TPX5_SYMPI</name>
<proteinExistence type="predicted"/>
<comment type="caution">
    <text evidence="1">The sequence shown here is derived from an EMBL/GenBank/DDBJ whole genome shotgun (WGS) entry which is preliminary data.</text>
</comment>
<gene>
    <name evidence="1" type="primary">NOTUM</name>
    <name evidence="1" type="ORF">SPIL2461_LOCUS14184</name>
</gene>
<reference evidence="1" key="1">
    <citation type="submission" date="2021-02" db="EMBL/GenBank/DDBJ databases">
        <authorList>
            <person name="Dougan E. K."/>
            <person name="Rhodes N."/>
            <person name="Thang M."/>
            <person name="Chan C."/>
        </authorList>
    </citation>
    <scope>NUCLEOTIDE SEQUENCE</scope>
</reference>
<protein>
    <submittedName>
        <fullName evidence="1">NOTUM protein</fullName>
    </submittedName>
</protein>
<dbReference type="AlphaFoldDB" id="A0A812TPX5"/>
<keyword evidence="2" id="KW-1185">Reference proteome</keyword>
<accession>A0A812TPX5</accession>
<evidence type="ECO:0000313" key="2">
    <source>
        <dbReference type="Proteomes" id="UP000649617"/>
    </source>
</evidence>
<organism evidence="1 2">
    <name type="scientific">Symbiodinium pilosum</name>
    <name type="common">Dinoflagellate</name>
    <dbReference type="NCBI Taxonomy" id="2952"/>
    <lineage>
        <taxon>Eukaryota</taxon>
        <taxon>Sar</taxon>
        <taxon>Alveolata</taxon>
        <taxon>Dinophyceae</taxon>
        <taxon>Suessiales</taxon>
        <taxon>Symbiodiniaceae</taxon>
        <taxon>Symbiodinium</taxon>
    </lineage>
</organism>
<dbReference type="EMBL" id="CAJNIZ010032302">
    <property type="protein sequence ID" value="CAE7536526.1"/>
    <property type="molecule type" value="Genomic_DNA"/>
</dbReference>